<dbReference type="Pfam" id="PF04773">
    <property type="entry name" value="FecR"/>
    <property type="match status" value="1"/>
</dbReference>
<organism evidence="3 4">
    <name type="scientific">Simiduia curdlanivorans</name>
    <dbReference type="NCBI Taxonomy" id="1492769"/>
    <lineage>
        <taxon>Bacteria</taxon>
        <taxon>Pseudomonadati</taxon>
        <taxon>Pseudomonadota</taxon>
        <taxon>Gammaproteobacteria</taxon>
        <taxon>Cellvibrionales</taxon>
        <taxon>Cellvibrionaceae</taxon>
        <taxon>Simiduia</taxon>
    </lineage>
</organism>
<dbReference type="InterPro" id="IPR006860">
    <property type="entry name" value="FecR"/>
</dbReference>
<sequence length="331" mass="35888">MNAAEQNQLSLEASGWIARLRSDAATHADKAAFSSWLNRDANHELAFDNALSDWQTASALKYSRQAQALLLPSQQSSHSFSTWFFNWQSAALASIVLAAFVGLGLLKTAPSADVDTLYYATEVGEQKSINLPDGSTINLNTNSQIHVQYSDSERRLILDGGEAFFKVASNRARPFVVDVGEGTVTAVGTAFGVNRDASNIKVTVIEGIVSVKERETQPQIKPESLLVKADEGLSIDLQGLSSVQATNAHQALAWRNKLLVLENQPLTAALSELNRYLKQPVDSSDPSLAKLRVSGTFSLQTPESTLTALITTFDLQQDTSGDSARLYARSE</sequence>
<evidence type="ECO:0000313" key="4">
    <source>
        <dbReference type="Proteomes" id="UP001595840"/>
    </source>
</evidence>
<feature type="domain" description="FecR protein" evidence="1">
    <location>
        <begin position="119"/>
        <end position="209"/>
    </location>
</feature>
<evidence type="ECO:0000259" key="2">
    <source>
        <dbReference type="Pfam" id="PF16220"/>
    </source>
</evidence>
<evidence type="ECO:0000313" key="3">
    <source>
        <dbReference type="EMBL" id="MFC4363542.1"/>
    </source>
</evidence>
<dbReference type="Gene3D" id="2.60.120.1440">
    <property type="match status" value="1"/>
</dbReference>
<comment type="caution">
    <text evidence="3">The sequence shown here is derived from an EMBL/GenBank/DDBJ whole genome shotgun (WGS) entry which is preliminary data.</text>
</comment>
<reference evidence="4" key="1">
    <citation type="journal article" date="2019" name="Int. J. Syst. Evol. Microbiol.">
        <title>The Global Catalogue of Microorganisms (GCM) 10K type strain sequencing project: providing services to taxonomists for standard genome sequencing and annotation.</title>
        <authorList>
            <consortium name="The Broad Institute Genomics Platform"/>
            <consortium name="The Broad Institute Genome Sequencing Center for Infectious Disease"/>
            <person name="Wu L."/>
            <person name="Ma J."/>
        </authorList>
    </citation>
    <scope>NUCLEOTIDE SEQUENCE [LARGE SCALE GENOMIC DNA]</scope>
    <source>
        <strain evidence="4">CECT 8570</strain>
    </source>
</reference>
<dbReference type="PANTHER" id="PTHR30273:SF2">
    <property type="entry name" value="PROTEIN FECR"/>
    <property type="match status" value="1"/>
</dbReference>
<proteinExistence type="predicted"/>
<dbReference type="Pfam" id="PF16220">
    <property type="entry name" value="DUF4880"/>
    <property type="match status" value="1"/>
</dbReference>
<gene>
    <name evidence="3" type="ORF">ACFOX3_14600</name>
</gene>
<dbReference type="Gene3D" id="3.55.50.30">
    <property type="match status" value="1"/>
</dbReference>
<dbReference type="InterPro" id="IPR032623">
    <property type="entry name" value="FecR_N"/>
</dbReference>
<protein>
    <submittedName>
        <fullName evidence="3">FecR family protein</fullName>
    </submittedName>
</protein>
<dbReference type="PIRSF" id="PIRSF018266">
    <property type="entry name" value="FecR"/>
    <property type="match status" value="1"/>
</dbReference>
<dbReference type="EMBL" id="JBHSCX010000020">
    <property type="protein sequence ID" value="MFC4363542.1"/>
    <property type="molecule type" value="Genomic_DNA"/>
</dbReference>
<dbReference type="Proteomes" id="UP001595840">
    <property type="component" value="Unassembled WGS sequence"/>
</dbReference>
<feature type="domain" description="FecR N-terminal" evidence="2">
    <location>
        <begin position="12"/>
        <end position="50"/>
    </location>
</feature>
<name>A0ABV8V8T8_9GAMM</name>
<accession>A0ABV8V8T8</accession>
<dbReference type="RefSeq" id="WP_290261438.1">
    <property type="nucleotide sequence ID" value="NZ_JAUFQG010000004.1"/>
</dbReference>
<dbReference type="InterPro" id="IPR012373">
    <property type="entry name" value="Ferrdict_sens_TM"/>
</dbReference>
<evidence type="ECO:0000259" key="1">
    <source>
        <dbReference type="Pfam" id="PF04773"/>
    </source>
</evidence>
<keyword evidence="4" id="KW-1185">Reference proteome</keyword>
<dbReference type="PANTHER" id="PTHR30273">
    <property type="entry name" value="PERIPLASMIC SIGNAL SENSOR AND SIGMA FACTOR ACTIVATOR FECR-RELATED"/>
    <property type="match status" value="1"/>
</dbReference>